<evidence type="ECO:0008006" key="3">
    <source>
        <dbReference type="Google" id="ProtNLM"/>
    </source>
</evidence>
<keyword evidence="2" id="KW-1185">Reference proteome</keyword>
<dbReference type="RefSeq" id="YP_009187291.1">
    <property type="nucleotide sequence ID" value="NC_028655.1"/>
</dbReference>
<evidence type="ECO:0000313" key="2">
    <source>
        <dbReference type="Proteomes" id="UP000201373"/>
    </source>
</evidence>
<dbReference type="Pfam" id="PF11247">
    <property type="entry name" value="Phage_T7_55"/>
    <property type="match status" value="1"/>
</dbReference>
<dbReference type="GeneID" id="26516384"/>
<reference evidence="1 2" key="1">
    <citation type="submission" date="2015-09" db="EMBL/GenBank/DDBJ databases">
        <title>Complete genome sequence of bacteriophage vB_YenP_AP10 which infects Yersinia enterocolitica of serotype O:3.</title>
        <authorList>
            <person name="Leon-Velarde C.G."/>
            <person name="Kropinski A.M."/>
            <person name="Odumeru J.A."/>
            <person name="Chen S."/>
            <person name="Johnson R.P."/>
        </authorList>
    </citation>
    <scope>NUCLEOTIDE SEQUENCE [LARGE SCALE GENOMIC DNA]</scope>
</reference>
<organism evidence="1 2">
    <name type="scientific">Yersinia phage vB_YenP_AP10</name>
    <dbReference type="NCBI Taxonomy" id="1735591"/>
    <lineage>
        <taxon>Viruses</taxon>
        <taxon>Duplodnaviria</taxon>
        <taxon>Heunggongvirae</taxon>
        <taxon>Uroviricota</taxon>
        <taxon>Caudoviricetes</taxon>
        <taxon>Autographivirales</taxon>
        <taxon>Autotranscriptaviridae</taxon>
        <taxon>Studiervirinae</taxon>
        <taxon>Apdecimavirus</taxon>
        <taxon>Apdecimavirus AP10</taxon>
    </lineage>
</organism>
<evidence type="ECO:0000313" key="1">
    <source>
        <dbReference type="EMBL" id="ALK86951.1"/>
    </source>
</evidence>
<accession>A0A0P0LM25</accession>
<name>A0A0P0LM25_9CAUD</name>
<protein>
    <recommendedName>
        <fullName evidence="3">HNS binding protein</fullName>
    </recommendedName>
</protein>
<dbReference type="KEGG" id="vg:26516384"/>
<sequence length="97" mass="10614">MAITKKFKVSFDMTVKVDSETEQLLKERIRELAKQVGSGEKVSAADRELLVRALTYGPDGVVAFCVQQGVRSAIKELGEDHQGEGFVFSPATVRVVS</sequence>
<dbReference type="EMBL" id="KT852574">
    <property type="protein sequence ID" value="ALK86951.1"/>
    <property type="molecule type" value="Genomic_DNA"/>
</dbReference>
<dbReference type="OrthoDB" id="19025at10239"/>
<proteinExistence type="predicted"/>
<dbReference type="Proteomes" id="UP000201373">
    <property type="component" value="Segment"/>
</dbReference>
<dbReference type="InterPro" id="IPR022611">
    <property type="entry name" value="Phage_T7_5.5"/>
</dbReference>